<feature type="domain" description="C2H2-type" evidence="7">
    <location>
        <begin position="716"/>
        <end position="743"/>
    </location>
</feature>
<dbReference type="Pfam" id="PF01448">
    <property type="entry name" value="ELM2"/>
    <property type="match status" value="1"/>
</dbReference>
<dbReference type="InterPro" id="IPR017884">
    <property type="entry name" value="SANT_dom"/>
</dbReference>
<dbReference type="Gene3D" id="1.10.10.60">
    <property type="entry name" value="Homeodomain-like"/>
    <property type="match status" value="1"/>
</dbReference>
<dbReference type="SMART" id="SM01189">
    <property type="entry name" value="ELM2"/>
    <property type="match status" value="1"/>
</dbReference>
<protein>
    <recommendedName>
        <fullName evidence="12">Transcriptional-regulating factor 1-like</fullName>
    </recommendedName>
</protein>
<feature type="compositionally biased region" description="Low complexity" evidence="6">
    <location>
        <begin position="208"/>
        <end position="223"/>
    </location>
</feature>
<proteinExistence type="predicted"/>
<evidence type="ECO:0000256" key="5">
    <source>
        <dbReference type="PROSITE-ProRule" id="PRU00042"/>
    </source>
</evidence>
<dbReference type="GO" id="GO:0005634">
    <property type="term" value="C:nucleus"/>
    <property type="evidence" value="ECO:0007669"/>
    <property type="project" value="UniProtKB-SubCell"/>
</dbReference>
<keyword evidence="5" id="KW-0862">Zinc</keyword>
<dbReference type="AlphaFoldDB" id="A0ABD1IX15"/>
<dbReference type="Proteomes" id="UP001591681">
    <property type="component" value="Unassembled WGS sequence"/>
</dbReference>
<dbReference type="InterPro" id="IPR009057">
    <property type="entry name" value="Homeodomain-like_sf"/>
</dbReference>
<feature type="region of interest" description="Disordered" evidence="6">
    <location>
        <begin position="199"/>
        <end position="242"/>
    </location>
</feature>
<evidence type="ECO:0000313" key="11">
    <source>
        <dbReference type="Proteomes" id="UP001591681"/>
    </source>
</evidence>
<dbReference type="PROSITE" id="PS50157">
    <property type="entry name" value="ZINC_FINGER_C2H2_2"/>
    <property type="match status" value="1"/>
</dbReference>
<feature type="domain" description="SANT" evidence="9">
    <location>
        <begin position="613"/>
        <end position="664"/>
    </location>
</feature>
<dbReference type="SUPFAM" id="SSF46689">
    <property type="entry name" value="Homeodomain-like"/>
    <property type="match status" value="1"/>
</dbReference>
<sequence length="872" mass="94773">MGDQSAFQPAESHPLQAFMSRALGHHPPKPSRDPFSHCSALVLGGSQFEEAVESGVDGEASECYSVGGLEPQGSPVGWGGQSASSSSSSSAVAAMGPSIPRARSHIEEFREDWASLYQEEVEGFREGGGEGGGGELGGAGGGQKLDSFSEAFFRRSLARHHADANGFFGMKGAGMGGSDIADIPLPSLSTSFSFPHVLSPPPTPLPAAPASSSSTTSSSTSPPRRVHLSAPQPPLPAGSHHQLDLSCGPLQFFPALQPFYPASSQSQTLTAKFPLPHWLQQQQQQQSVADMSVSRARDMTPPMHPGRDSMLYPEEEEFHLKQPDSAQHSDYGSADCSLQTPISSPLSQYPQSCTKPLLEPESVFLGSHTSWPTVVSSSLPSSLPICVTSLASPLQTNGHRPGEEVRPCLSSQLVTTQTISITHIQNASPQVYTGMPFQSLLQARRELYRFDWEGEASGTQSRYTPQPMLNPHRRGTGLFSNLTSSQTVLNRTLSTEDGDRTLPHRGINIGPEFQAELPSLLTWDAEEDDDEEDDELDDEQLLWKPCEDLDNDTTLQEQVERVLELCSSGAVPGGGTNVELALHCLHHCQGDIMAAVEMLLFSHTFPAGDYHYSGSDVWHLSEKRLFFKAYAMYGKEFSLISKMVKTKQVSQCVEFYYLSKRLPDKQRRQREREREQELEHEAAAATANRVSLASKALTGSTGVDGVIRAPSLATSFPCKQCGKMFYKIKSRNAHMKIHRQQQHESWADSGSSQNRNLMVTQQDQVQVQLQPVQNHQLLSQNLLQNLVQSQACLTFLQNPKGHGVGIGAPPLAGLSPSPNLVPRSSPLPLYPNTLSAWDAFPGVPDSGTLYYDSEGKPMLGAAIAAKGQVQWP</sequence>
<evidence type="ECO:0000256" key="4">
    <source>
        <dbReference type="ARBA" id="ARBA00023242"/>
    </source>
</evidence>
<dbReference type="InterPro" id="IPR001005">
    <property type="entry name" value="SANT/Myb"/>
</dbReference>
<keyword evidence="3" id="KW-0804">Transcription</keyword>
<evidence type="ECO:0000256" key="1">
    <source>
        <dbReference type="ARBA" id="ARBA00004123"/>
    </source>
</evidence>
<dbReference type="InterPro" id="IPR000949">
    <property type="entry name" value="ELM2_dom"/>
</dbReference>
<organism evidence="10 11">
    <name type="scientific">Coilia grayii</name>
    <name type="common">Gray's grenadier anchovy</name>
    <dbReference type="NCBI Taxonomy" id="363190"/>
    <lineage>
        <taxon>Eukaryota</taxon>
        <taxon>Metazoa</taxon>
        <taxon>Chordata</taxon>
        <taxon>Craniata</taxon>
        <taxon>Vertebrata</taxon>
        <taxon>Euteleostomi</taxon>
        <taxon>Actinopterygii</taxon>
        <taxon>Neopterygii</taxon>
        <taxon>Teleostei</taxon>
        <taxon>Clupei</taxon>
        <taxon>Clupeiformes</taxon>
        <taxon>Clupeoidei</taxon>
        <taxon>Engraulidae</taxon>
        <taxon>Coilinae</taxon>
        <taxon>Coilia</taxon>
    </lineage>
</organism>
<comment type="caution">
    <text evidence="10">The sequence shown here is derived from an EMBL/GenBank/DDBJ whole genome shotgun (WGS) entry which is preliminary data.</text>
</comment>
<dbReference type="EMBL" id="JBHFQA010000022">
    <property type="protein sequence ID" value="KAL2079507.1"/>
    <property type="molecule type" value="Genomic_DNA"/>
</dbReference>
<evidence type="ECO:0000256" key="6">
    <source>
        <dbReference type="SAM" id="MobiDB-lite"/>
    </source>
</evidence>
<feature type="compositionally biased region" description="Low complexity" evidence="6">
    <location>
        <begin position="82"/>
        <end position="93"/>
    </location>
</feature>
<dbReference type="InterPro" id="IPR013087">
    <property type="entry name" value="Znf_C2H2_type"/>
</dbReference>
<comment type="subcellular location">
    <subcellularLocation>
        <location evidence="1">Nucleus</location>
    </subcellularLocation>
</comment>
<keyword evidence="5" id="KW-0479">Metal-binding</keyword>
<keyword evidence="2" id="KW-0805">Transcription regulation</keyword>
<dbReference type="PROSITE" id="PS51293">
    <property type="entry name" value="SANT"/>
    <property type="match status" value="1"/>
</dbReference>
<evidence type="ECO:0008006" key="12">
    <source>
        <dbReference type="Google" id="ProtNLM"/>
    </source>
</evidence>
<evidence type="ECO:0000256" key="3">
    <source>
        <dbReference type="ARBA" id="ARBA00023163"/>
    </source>
</evidence>
<dbReference type="PANTHER" id="PTHR16089:SF43">
    <property type="match status" value="1"/>
</dbReference>
<dbReference type="PROSITE" id="PS51156">
    <property type="entry name" value="ELM2"/>
    <property type="match status" value="1"/>
</dbReference>
<dbReference type="PANTHER" id="PTHR16089">
    <property type="entry name" value="REST COREPRESSOR COREST PROTEIN-RELATED"/>
    <property type="match status" value="1"/>
</dbReference>
<dbReference type="GO" id="GO:0008270">
    <property type="term" value="F:zinc ion binding"/>
    <property type="evidence" value="ECO:0007669"/>
    <property type="project" value="UniProtKB-KW"/>
</dbReference>
<dbReference type="SMART" id="SM00717">
    <property type="entry name" value="SANT"/>
    <property type="match status" value="1"/>
</dbReference>
<keyword evidence="4" id="KW-0539">Nucleus</keyword>
<name>A0ABD1IX15_9TELE</name>
<evidence type="ECO:0000256" key="2">
    <source>
        <dbReference type="ARBA" id="ARBA00023015"/>
    </source>
</evidence>
<keyword evidence="11" id="KW-1185">Reference proteome</keyword>
<accession>A0ABD1IX15</accession>
<gene>
    <name evidence="10" type="ORF">ACEWY4_025251</name>
</gene>
<evidence type="ECO:0000313" key="10">
    <source>
        <dbReference type="EMBL" id="KAL2079507.1"/>
    </source>
</evidence>
<feature type="domain" description="ELM2" evidence="8">
    <location>
        <begin position="505"/>
        <end position="603"/>
    </location>
</feature>
<reference evidence="10 11" key="1">
    <citation type="submission" date="2024-09" db="EMBL/GenBank/DDBJ databases">
        <title>A chromosome-level genome assembly of Gray's grenadier anchovy, Coilia grayii.</title>
        <authorList>
            <person name="Fu Z."/>
        </authorList>
    </citation>
    <scope>NUCLEOTIDE SEQUENCE [LARGE SCALE GENOMIC DNA]</scope>
    <source>
        <strain evidence="10">G4</strain>
        <tissue evidence="10">Muscle</tissue>
    </source>
</reference>
<dbReference type="InterPro" id="IPR051066">
    <property type="entry name" value="Trans_reg/Corepressor"/>
</dbReference>
<evidence type="ECO:0000259" key="9">
    <source>
        <dbReference type="PROSITE" id="PS51293"/>
    </source>
</evidence>
<keyword evidence="5" id="KW-0863">Zinc-finger</keyword>
<feature type="region of interest" description="Disordered" evidence="6">
    <location>
        <begin position="72"/>
        <end position="93"/>
    </location>
</feature>
<dbReference type="PROSITE" id="PS00028">
    <property type="entry name" value="ZINC_FINGER_C2H2_1"/>
    <property type="match status" value="1"/>
</dbReference>
<evidence type="ECO:0000259" key="7">
    <source>
        <dbReference type="PROSITE" id="PS50157"/>
    </source>
</evidence>
<evidence type="ECO:0000259" key="8">
    <source>
        <dbReference type="PROSITE" id="PS51156"/>
    </source>
</evidence>